<proteinExistence type="predicted"/>
<dbReference type="PANTHER" id="PTHR12143:SF39">
    <property type="entry name" value="SECRETED PROTEIN"/>
    <property type="match status" value="1"/>
</dbReference>
<reference evidence="5" key="1">
    <citation type="submission" date="2016-10" db="EMBL/GenBank/DDBJ databases">
        <authorList>
            <person name="Varghese N."/>
            <person name="Submissions S."/>
        </authorList>
    </citation>
    <scope>NUCLEOTIDE SEQUENCE [LARGE SCALE GENOMIC DNA]</scope>
    <source>
        <strain evidence="5">S6-262</strain>
    </source>
</reference>
<evidence type="ECO:0000313" key="4">
    <source>
        <dbReference type="EMBL" id="SEN05353.1"/>
    </source>
</evidence>
<dbReference type="FunFam" id="3.30.2080.10:FF:000001">
    <property type="entry name" value="Alpha-1,2-mannosidase subfamily"/>
    <property type="match status" value="1"/>
</dbReference>
<dbReference type="Gene3D" id="2.70.98.10">
    <property type="match status" value="1"/>
</dbReference>
<dbReference type="Gene3D" id="1.20.1610.10">
    <property type="entry name" value="alpha-1,2-mannosidases domains"/>
    <property type="match status" value="1"/>
</dbReference>
<dbReference type="GO" id="GO:0000224">
    <property type="term" value="F:peptide-N4-(N-acetyl-beta-glucosaminyl)asparagine amidase activity"/>
    <property type="evidence" value="ECO:0007669"/>
    <property type="project" value="TreeGrafter"/>
</dbReference>
<keyword evidence="5" id="KW-1185">Reference proteome</keyword>
<sequence length="824" mass="87306">MARPGHRHGRLQTNNGRPLARRRATVTLARGTALVGAALLLSGQTAPPPDPAGEVNVFIGTTNGGNVFPGATLPFGMVAFSPEMTPLPGKRFAMSAPGGYEWHGNGVRGFSLTHVSGTGCTGASGDIPIMPVTVPVETSPSAVDAGLGYAAILDHGEERASPGAYRVKLGNGVLAELGATARTAVAHFGFPADKPANLLFRTSDSEVGSTASTIRIDPATRTVSGSVTSGNFCGYLAEDRRESYYTLHFVATFDQPFTTGGTWHDDTVAKGSGTGVGGTGYGSRGHPPTGKGAGGWISFDPAQSPDVTMRVGISYVDEASARANLDRESPAGTTLASVQAAGRSAWNRALGQVAVTGGTGDQRSVFYSALYHSLLTPTLYSDADGRYRGFDGAVHHLSPRQQAQYANYSGWDVYRSQLQLVTLLDPQRGSDIAQSLLNQANQHGGVWDRWTHLTGATSVMNGDPSPPSLAAIHAFGGRGFDLARAYASLKRAATTPTPGDLSRKGCPVLCVGQRPGLDQWLSHHYMPVGAPGWGTAADTLEMAAADFGLAQLARAAGDRRGERMFLDRSGWWRNLFNPTATPAGGYIQPRRADGSWPSFDPASDDEFVEGSGAQYLWMVPFDPAGLVGALGGRDNAVRRLDAFFKTPEGEWAVTKSGPLHAELDNEPSIASPWLYNFVGQPWKTQETVRAAMDRIWTNTPAGISGNDDLGQMSSWYVWAALGLYPLYPGRAELVMGSPMFPAVTIDRPGGRIAITARGAAADAPYVQSLRVNGRTSDRPWLPASFVERGGRLDFVLATTPDRSWGSMSAPPTFPPAGKGRSRSR</sequence>
<evidence type="ECO:0000259" key="2">
    <source>
        <dbReference type="Pfam" id="PF07971"/>
    </source>
</evidence>
<gene>
    <name evidence="4" type="ORF">SAMN05192583_1889</name>
</gene>
<feature type="compositionally biased region" description="Basic residues" evidence="1">
    <location>
        <begin position="1"/>
        <end position="10"/>
    </location>
</feature>
<dbReference type="GO" id="GO:0005975">
    <property type="term" value="P:carbohydrate metabolic process"/>
    <property type="evidence" value="ECO:0007669"/>
    <property type="project" value="InterPro"/>
</dbReference>
<dbReference type="PANTHER" id="PTHR12143">
    <property type="entry name" value="PEPTIDE N-GLYCANASE PNGASE -RELATED"/>
    <property type="match status" value="1"/>
</dbReference>
<accession>A0A1H8DDL4</accession>
<dbReference type="SUPFAM" id="SSF48208">
    <property type="entry name" value="Six-hairpin glycosidases"/>
    <property type="match status" value="1"/>
</dbReference>
<dbReference type="Proteomes" id="UP000199206">
    <property type="component" value="Unassembled WGS sequence"/>
</dbReference>
<dbReference type="STRING" id="1166340.SAMN05192583_1889"/>
<dbReference type="InterPro" id="IPR050883">
    <property type="entry name" value="PNGase"/>
</dbReference>
<dbReference type="InterPro" id="IPR041371">
    <property type="entry name" value="GH92_N"/>
</dbReference>
<organism evidence="4 5">
    <name type="scientific">Sphingomonas gellani</name>
    <dbReference type="NCBI Taxonomy" id="1166340"/>
    <lineage>
        <taxon>Bacteria</taxon>
        <taxon>Pseudomonadati</taxon>
        <taxon>Pseudomonadota</taxon>
        <taxon>Alphaproteobacteria</taxon>
        <taxon>Sphingomonadales</taxon>
        <taxon>Sphingomonadaceae</taxon>
        <taxon>Sphingomonas</taxon>
    </lineage>
</organism>
<dbReference type="Pfam" id="PF07971">
    <property type="entry name" value="Glyco_hydro_92"/>
    <property type="match status" value="1"/>
</dbReference>
<evidence type="ECO:0000313" key="5">
    <source>
        <dbReference type="Proteomes" id="UP000199206"/>
    </source>
</evidence>
<dbReference type="AlphaFoldDB" id="A0A1H8DDL4"/>
<dbReference type="EMBL" id="FOCF01000004">
    <property type="protein sequence ID" value="SEN05353.1"/>
    <property type="molecule type" value="Genomic_DNA"/>
</dbReference>
<dbReference type="InterPro" id="IPR005887">
    <property type="entry name" value="GH92_a_mannosidase_put"/>
</dbReference>
<dbReference type="InterPro" id="IPR012939">
    <property type="entry name" value="Glyco_hydro_92"/>
</dbReference>
<evidence type="ECO:0000256" key="1">
    <source>
        <dbReference type="SAM" id="MobiDB-lite"/>
    </source>
</evidence>
<dbReference type="InterPro" id="IPR014718">
    <property type="entry name" value="GH-type_carb-bd"/>
</dbReference>
<dbReference type="Gene3D" id="1.20.1050.60">
    <property type="entry name" value="alpha-1,2-mannosidase"/>
    <property type="match status" value="1"/>
</dbReference>
<feature type="region of interest" description="Disordered" evidence="1">
    <location>
        <begin position="1"/>
        <end position="20"/>
    </location>
</feature>
<dbReference type="Gene3D" id="3.30.2080.10">
    <property type="entry name" value="GH92 mannosidase domain"/>
    <property type="match status" value="1"/>
</dbReference>
<name>A0A1H8DDL4_9SPHN</name>
<feature type="domain" description="Glycosyl hydrolase family 92 N-terminal" evidence="3">
    <location>
        <begin position="55"/>
        <end position="314"/>
    </location>
</feature>
<feature type="region of interest" description="Disordered" evidence="1">
    <location>
        <begin position="803"/>
        <end position="824"/>
    </location>
</feature>
<dbReference type="GO" id="GO:0030246">
    <property type="term" value="F:carbohydrate binding"/>
    <property type="evidence" value="ECO:0007669"/>
    <property type="project" value="InterPro"/>
</dbReference>
<feature type="compositionally biased region" description="Gly residues" evidence="1">
    <location>
        <begin position="274"/>
        <end position="283"/>
    </location>
</feature>
<dbReference type="NCBIfam" id="TIGR01180">
    <property type="entry name" value="aman2_put"/>
    <property type="match status" value="1"/>
</dbReference>
<feature type="region of interest" description="Disordered" evidence="1">
    <location>
        <begin position="274"/>
        <end position="294"/>
    </location>
</feature>
<dbReference type="RefSeq" id="WP_244501498.1">
    <property type="nucleotide sequence ID" value="NZ_FOCF01000004.1"/>
</dbReference>
<dbReference type="Pfam" id="PF17678">
    <property type="entry name" value="Glyco_hydro_92N"/>
    <property type="match status" value="1"/>
</dbReference>
<dbReference type="GO" id="GO:0005829">
    <property type="term" value="C:cytosol"/>
    <property type="evidence" value="ECO:0007669"/>
    <property type="project" value="TreeGrafter"/>
</dbReference>
<feature type="domain" description="Glycosyl hydrolase family 92" evidence="2">
    <location>
        <begin position="321"/>
        <end position="797"/>
    </location>
</feature>
<dbReference type="GO" id="GO:0006516">
    <property type="term" value="P:glycoprotein catabolic process"/>
    <property type="evidence" value="ECO:0007669"/>
    <property type="project" value="TreeGrafter"/>
</dbReference>
<dbReference type="InterPro" id="IPR008928">
    <property type="entry name" value="6-hairpin_glycosidase_sf"/>
</dbReference>
<protein>
    <submittedName>
        <fullName evidence="4">Alpha-1,2-mannosidase, putative</fullName>
    </submittedName>
</protein>
<evidence type="ECO:0000259" key="3">
    <source>
        <dbReference type="Pfam" id="PF17678"/>
    </source>
</evidence>